<dbReference type="VEuPathDB" id="FungiDB:SMAC_09664"/>
<dbReference type="EMBL" id="NMPR01000341">
    <property type="protein sequence ID" value="KAA8622058.1"/>
    <property type="molecule type" value="Genomic_DNA"/>
</dbReference>
<reference evidence="2 3" key="1">
    <citation type="submission" date="2017-07" db="EMBL/GenBank/DDBJ databases">
        <title>Genome sequence of the Sordaria macrospora wild type strain R19027.</title>
        <authorList>
            <person name="Nowrousian M."/>
            <person name="Teichert I."/>
            <person name="Kueck U."/>
        </authorList>
    </citation>
    <scope>NUCLEOTIDE SEQUENCE [LARGE SCALE GENOMIC DNA]</scope>
    <source>
        <strain evidence="2 3">R19027</strain>
        <tissue evidence="2">Mycelium</tissue>
    </source>
</reference>
<evidence type="ECO:0000313" key="2">
    <source>
        <dbReference type="EMBL" id="KAA8622058.1"/>
    </source>
</evidence>
<protein>
    <submittedName>
        <fullName evidence="2">Uncharacterized protein</fullName>
    </submittedName>
</protein>
<dbReference type="AlphaFoldDB" id="A0A8S8ZDJ4"/>
<sequence length="118" mass="12900">MPSDFDPIDDPYWEDADVGYDTCKAEEIMDSNNDKLNNRSAEPSSTNEKEEAGDGTLAGQAGSTSKSEYTKPWTGGTEDFMTSRNEIDRISVSEGYRKMADNMRKVAGKDGGDGGKKK</sequence>
<gene>
    <name evidence="2" type="ORF">SMACR_09664</name>
</gene>
<organism evidence="2 3">
    <name type="scientific">Sordaria macrospora</name>
    <dbReference type="NCBI Taxonomy" id="5147"/>
    <lineage>
        <taxon>Eukaryota</taxon>
        <taxon>Fungi</taxon>
        <taxon>Dikarya</taxon>
        <taxon>Ascomycota</taxon>
        <taxon>Pezizomycotina</taxon>
        <taxon>Sordariomycetes</taxon>
        <taxon>Sordariomycetidae</taxon>
        <taxon>Sordariales</taxon>
        <taxon>Sordariaceae</taxon>
        <taxon>Sordaria</taxon>
    </lineage>
</organism>
<accession>A0A8S8ZDJ4</accession>
<dbReference type="Proteomes" id="UP000433876">
    <property type="component" value="Unassembled WGS sequence"/>
</dbReference>
<evidence type="ECO:0000313" key="3">
    <source>
        <dbReference type="Proteomes" id="UP000433876"/>
    </source>
</evidence>
<feature type="compositionally biased region" description="Basic and acidic residues" evidence="1">
    <location>
        <begin position="28"/>
        <end position="37"/>
    </location>
</feature>
<name>A0A8S8ZDJ4_SORMA</name>
<feature type="region of interest" description="Disordered" evidence="1">
    <location>
        <begin position="28"/>
        <end position="86"/>
    </location>
</feature>
<proteinExistence type="predicted"/>
<comment type="caution">
    <text evidence="2">The sequence shown here is derived from an EMBL/GenBank/DDBJ whole genome shotgun (WGS) entry which is preliminary data.</text>
</comment>
<evidence type="ECO:0000256" key="1">
    <source>
        <dbReference type="SAM" id="MobiDB-lite"/>
    </source>
</evidence>